<reference evidence="3 4" key="1">
    <citation type="submission" date="2023-06" db="EMBL/GenBank/DDBJ databases">
        <title>Sporosarcina sp. nov., isolated from Korean traditional fermented seafood 'Jeotgal'.</title>
        <authorList>
            <person name="Yang A.I."/>
            <person name="Shin N.-R."/>
        </authorList>
    </citation>
    <scope>NUCLEOTIDE SEQUENCE [LARGE SCALE GENOMIC DNA]</scope>
    <source>
        <strain evidence="3 4">KCTC43456</strain>
    </source>
</reference>
<dbReference type="InterPro" id="IPR002931">
    <property type="entry name" value="Transglutaminase-like"/>
</dbReference>
<gene>
    <name evidence="3" type="ORF">QTL97_11185</name>
</gene>
<evidence type="ECO:0000313" key="4">
    <source>
        <dbReference type="Proteomes" id="UP001271648"/>
    </source>
</evidence>
<dbReference type="SUPFAM" id="SSF54001">
    <property type="entry name" value="Cysteine proteinases"/>
    <property type="match status" value="1"/>
</dbReference>
<proteinExistence type="predicted"/>
<comment type="caution">
    <text evidence="3">The sequence shown here is derived from an EMBL/GenBank/DDBJ whole genome shotgun (WGS) entry which is preliminary data.</text>
</comment>
<dbReference type="PANTHER" id="PTHR33490">
    <property type="entry name" value="BLR5614 PROTEIN-RELATED"/>
    <property type="match status" value="1"/>
</dbReference>
<dbReference type="SMART" id="SM00460">
    <property type="entry name" value="TGc"/>
    <property type="match status" value="1"/>
</dbReference>
<evidence type="ECO:0000256" key="1">
    <source>
        <dbReference type="SAM" id="SignalP"/>
    </source>
</evidence>
<dbReference type="EMBL" id="JAUBDJ010000006">
    <property type="protein sequence ID" value="MDW0117501.1"/>
    <property type="molecule type" value="Genomic_DNA"/>
</dbReference>
<sequence>MFMKKMYLLFVLLVLVACSNDPPIGEVKHTEENKQHIDVDEDAWENDFTYTPEGQEAGLSILIPTTSMLNASRTFTLTGMVDPAKIKHEEILIELKKDGYLWKDVLLVVNGEFTYDIPLFFGKGIHDLVVYVPDKEYDDYFQVGTSMQIDNGSDYWDDIHYSPTYVTRGINFESPSTGGNEANLTYRIKGSIDMDAQAAKETTHLVVTTSKNDDYADYIIPVEDYKFDDEIYLRFGPGKYFVTVGVAKKEETNRAIPVYNQVAQFIVENTSAEDLRDLLPSRGVQSDAPEIIALSNELIKDSMSDREKAKAVYEYTAKTISYNTGKLYFIGNQWDDSALKTLKFKTGICVDFAYLAIALLRAAEMEARYVVGTAGFGDDREGHAWVEVKVDGEWLTMDPTWGSGYIDYGRFEPEYTEDYFDPTEEVFSSHVKEGVAY</sequence>
<dbReference type="Gene3D" id="3.10.620.30">
    <property type="match status" value="1"/>
</dbReference>
<feature type="domain" description="Transglutaminase-like" evidence="2">
    <location>
        <begin position="341"/>
        <end position="401"/>
    </location>
</feature>
<feature type="signal peptide" evidence="1">
    <location>
        <begin position="1"/>
        <end position="19"/>
    </location>
</feature>
<evidence type="ECO:0000313" key="3">
    <source>
        <dbReference type="EMBL" id="MDW0117501.1"/>
    </source>
</evidence>
<keyword evidence="1" id="KW-0732">Signal</keyword>
<dbReference type="RefSeq" id="WP_283734377.1">
    <property type="nucleotide sequence ID" value="NZ_CP125968.1"/>
</dbReference>
<evidence type="ECO:0000259" key="2">
    <source>
        <dbReference type="SMART" id="SM00460"/>
    </source>
</evidence>
<dbReference type="Proteomes" id="UP001271648">
    <property type="component" value="Unassembled WGS sequence"/>
</dbReference>
<organism evidence="3 4">
    <name type="scientific">Sporosarcina thermotolerans</name>
    <dbReference type="NCBI Taxonomy" id="633404"/>
    <lineage>
        <taxon>Bacteria</taxon>
        <taxon>Bacillati</taxon>
        <taxon>Bacillota</taxon>
        <taxon>Bacilli</taxon>
        <taxon>Bacillales</taxon>
        <taxon>Caryophanaceae</taxon>
        <taxon>Sporosarcina</taxon>
    </lineage>
</organism>
<feature type="chain" id="PRO_5044004262" evidence="1">
    <location>
        <begin position="20"/>
        <end position="437"/>
    </location>
</feature>
<name>A0AAW9ACZ8_9BACL</name>
<protein>
    <submittedName>
        <fullName evidence="3">Transglutaminase-like domain-containing protein</fullName>
    </submittedName>
</protein>
<dbReference type="Pfam" id="PF01841">
    <property type="entry name" value="Transglut_core"/>
    <property type="match status" value="1"/>
</dbReference>
<accession>A0AAW9ACZ8</accession>
<dbReference type="PROSITE" id="PS51257">
    <property type="entry name" value="PROKAR_LIPOPROTEIN"/>
    <property type="match status" value="1"/>
</dbReference>
<keyword evidence="4" id="KW-1185">Reference proteome</keyword>
<dbReference type="InterPro" id="IPR038765">
    <property type="entry name" value="Papain-like_cys_pep_sf"/>
</dbReference>
<dbReference type="AlphaFoldDB" id="A0AAW9ACZ8"/>